<dbReference type="GeneID" id="42303876"/>
<dbReference type="RefSeq" id="WP_043066320.1">
    <property type="nucleotide sequence ID" value="NZ_BJOA01000264.1"/>
</dbReference>
<dbReference type="Proteomes" id="UP000182836">
    <property type="component" value="Unassembled WGS sequence"/>
</dbReference>
<reference evidence="3 5" key="2">
    <citation type="submission" date="2016-10" db="EMBL/GenBank/DDBJ databases">
        <authorList>
            <person name="de Groot N.N."/>
        </authorList>
    </citation>
    <scope>NUCLEOTIDE SEQUENCE [LARGE SCALE GENOMIC DNA]</scope>
    <source>
        <strain evidence="3 5">DSM 2895</strain>
    </source>
</reference>
<name>A0A0D1XTA4_ANEMI</name>
<dbReference type="EMBL" id="FNED01000050">
    <property type="protein sequence ID" value="SDK35516.1"/>
    <property type="molecule type" value="Genomic_DNA"/>
</dbReference>
<keyword evidence="4" id="KW-1185">Reference proteome</keyword>
<feature type="region of interest" description="Disordered" evidence="1">
    <location>
        <begin position="1"/>
        <end position="23"/>
    </location>
</feature>
<reference evidence="2 4" key="1">
    <citation type="submission" date="2015-07" db="EMBL/GenBank/DDBJ databases">
        <title>Fjat-14205 dsm 2895.</title>
        <authorList>
            <person name="Liu B."/>
            <person name="Wang J."/>
            <person name="Zhu Y."/>
            <person name="Liu G."/>
            <person name="Chen Q."/>
            <person name="Chen Z."/>
            <person name="Lan J."/>
            <person name="Che J."/>
            <person name="Ge C."/>
            <person name="Shi H."/>
            <person name="Pan Z."/>
            <person name="Liu X."/>
        </authorList>
    </citation>
    <scope>NUCLEOTIDE SEQUENCE [LARGE SCALE GENOMIC DNA]</scope>
    <source>
        <strain evidence="2 4">DSM 2895</strain>
    </source>
</reference>
<dbReference type="STRING" id="47500.AF333_01430"/>
<sequence length="87" mass="10120">MQVVQLPRAHTHRAKGDEQMENRPCYIMQEGNTTIKIRSALPFMSPAERAQWFQDNDSLIEVQMMKSAWANALWVIERQKQKSESTA</sequence>
<dbReference type="EMBL" id="LGUG01000002">
    <property type="protein sequence ID" value="KON99404.1"/>
    <property type="molecule type" value="Genomic_DNA"/>
</dbReference>
<evidence type="ECO:0000313" key="2">
    <source>
        <dbReference type="EMBL" id="KON99404.1"/>
    </source>
</evidence>
<evidence type="ECO:0000313" key="3">
    <source>
        <dbReference type="EMBL" id="SDK35516.1"/>
    </source>
</evidence>
<organism evidence="2 4">
    <name type="scientific">Aneurinibacillus migulanus</name>
    <name type="common">Bacillus migulanus</name>
    <dbReference type="NCBI Taxonomy" id="47500"/>
    <lineage>
        <taxon>Bacteria</taxon>
        <taxon>Bacillati</taxon>
        <taxon>Bacillota</taxon>
        <taxon>Bacilli</taxon>
        <taxon>Bacillales</taxon>
        <taxon>Paenibacillaceae</taxon>
        <taxon>Aneurinibacillus group</taxon>
        <taxon>Aneurinibacillus</taxon>
    </lineage>
</organism>
<accession>A0A0D1XTA4</accession>
<dbReference type="AlphaFoldDB" id="A0A0D1XTA4"/>
<protein>
    <submittedName>
        <fullName evidence="2">Uncharacterized protein</fullName>
    </submittedName>
</protein>
<dbReference type="OrthoDB" id="2680023at2"/>
<evidence type="ECO:0000313" key="4">
    <source>
        <dbReference type="Proteomes" id="UP000037269"/>
    </source>
</evidence>
<gene>
    <name evidence="2" type="ORF">AF333_01430</name>
    <name evidence="3" type="ORF">SAMN04487909_15042</name>
</gene>
<evidence type="ECO:0000256" key="1">
    <source>
        <dbReference type="SAM" id="MobiDB-lite"/>
    </source>
</evidence>
<evidence type="ECO:0000313" key="5">
    <source>
        <dbReference type="Proteomes" id="UP000182836"/>
    </source>
</evidence>
<dbReference type="PATRIC" id="fig|47500.8.peg.277"/>
<dbReference type="Proteomes" id="UP000037269">
    <property type="component" value="Unassembled WGS sequence"/>
</dbReference>
<proteinExistence type="predicted"/>